<evidence type="ECO:0000256" key="1">
    <source>
        <dbReference type="ARBA" id="ARBA00022676"/>
    </source>
</evidence>
<dbReference type="KEGG" id="mut:GVT53_05730"/>
<dbReference type="Gene3D" id="3.40.50.720">
    <property type="entry name" value="NAD(P)-binding Rossmann-like Domain"/>
    <property type="match status" value="1"/>
</dbReference>
<dbReference type="CDD" id="cd00761">
    <property type="entry name" value="Glyco_tranf_GTA_type"/>
    <property type="match status" value="1"/>
</dbReference>
<sequence>MNTVKISVIVPIYKIEAYLPKCIDSLLNQSFPHFELILVNDGSPDLCPKICDDYAKIDSRIKVVHKENGGLLSARKEGLKNSSGKYISYVDGDDWVDNYYLDVLYKLAEANDSDLVVTGHFREFDGKIETIKPKLTGIFEQGEIRDSILPKAIYNGRFCEHEISTYVWNKLFKRELLEEILYDVPNEIIMGEDAAITYAYLSVSKKLTISGIPLYYYRQRHDSIVKSIENPEMEYYRLGLLMSFLKEKLSGVLSPENLSTQLKFYLYSQILVRSGGLIYSQSGKILFNPFLNVNQNSKVVVYSSGSFGQHILSTNTKTGYFKIIKWIDVDYHHLNVGGNVVKPLSSINNEEFDFLIIATIDPSIHDSIKMELGLMGITEDKFVEINTNEGQIGNLLTQLGFNHDFIYTHWTKTESDLKFT</sequence>
<dbReference type="SUPFAM" id="SSF53448">
    <property type="entry name" value="Nucleotide-diphospho-sugar transferases"/>
    <property type="match status" value="1"/>
</dbReference>
<evidence type="ECO:0000259" key="3">
    <source>
        <dbReference type="Pfam" id="PF00535"/>
    </source>
</evidence>
<name>A0A6G7J012_9FLAO</name>
<dbReference type="InterPro" id="IPR029044">
    <property type="entry name" value="Nucleotide-diphossugar_trans"/>
</dbReference>
<dbReference type="Gene3D" id="3.90.550.10">
    <property type="entry name" value="Spore Coat Polysaccharide Biosynthesis Protein SpsA, Chain A"/>
    <property type="match status" value="1"/>
</dbReference>
<dbReference type="InterPro" id="IPR001173">
    <property type="entry name" value="Glyco_trans_2-like"/>
</dbReference>
<feature type="domain" description="Glycosyltransferase 2-like" evidence="3">
    <location>
        <begin position="7"/>
        <end position="180"/>
    </location>
</feature>
<dbReference type="AlphaFoldDB" id="A0A6G7J012"/>
<dbReference type="PANTHER" id="PTHR22916">
    <property type="entry name" value="GLYCOSYLTRANSFERASE"/>
    <property type="match status" value="1"/>
</dbReference>
<keyword evidence="5" id="KW-1185">Reference proteome</keyword>
<keyword evidence="2 4" id="KW-0808">Transferase</keyword>
<proteinExistence type="predicted"/>
<keyword evidence="1" id="KW-0328">Glycosyltransferase</keyword>
<organism evidence="4 5">
    <name type="scientific">Flagellimonas oceani</name>
    <dbReference type="NCBI Taxonomy" id="2698672"/>
    <lineage>
        <taxon>Bacteria</taxon>
        <taxon>Pseudomonadati</taxon>
        <taxon>Bacteroidota</taxon>
        <taxon>Flavobacteriia</taxon>
        <taxon>Flavobacteriales</taxon>
        <taxon>Flavobacteriaceae</taxon>
        <taxon>Flagellimonas</taxon>
    </lineage>
</organism>
<gene>
    <name evidence="4" type="ORF">GVT53_05730</name>
</gene>
<dbReference type="Proteomes" id="UP000502928">
    <property type="component" value="Chromosome"/>
</dbReference>
<dbReference type="Pfam" id="PF00535">
    <property type="entry name" value="Glycos_transf_2"/>
    <property type="match status" value="1"/>
</dbReference>
<evidence type="ECO:0000256" key="2">
    <source>
        <dbReference type="ARBA" id="ARBA00022679"/>
    </source>
</evidence>
<protein>
    <submittedName>
        <fullName evidence="4">Glycosyltransferase family 2 protein</fullName>
    </submittedName>
</protein>
<dbReference type="EMBL" id="CP049616">
    <property type="protein sequence ID" value="QII44193.1"/>
    <property type="molecule type" value="Genomic_DNA"/>
</dbReference>
<accession>A0A6G7J012</accession>
<evidence type="ECO:0000313" key="4">
    <source>
        <dbReference type="EMBL" id="QII44193.1"/>
    </source>
</evidence>
<dbReference type="GO" id="GO:0016758">
    <property type="term" value="F:hexosyltransferase activity"/>
    <property type="evidence" value="ECO:0007669"/>
    <property type="project" value="UniProtKB-ARBA"/>
</dbReference>
<dbReference type="PANTHER" id="PTHR22916:SF51">
    <property type="entry name" value="GLYCOSYLTRANSFERASE EPSH-RELATED"/>
    <property type="match status" value="1"/>
</dbReference>
<dbReference type="RefSeq" id="WP_166247854.1">
    <property type="nucleotide sequence ID" value="NZ_CP049616.1"/>
</dbReference>
<reference evidence="4 5" key="1">
    <citation type="submission" date="2020-02" db="EMBL/GenBank/DDBJ databases">
        <title>Complete genome of Muricauda sp. 501str8.</title>
        <authorList>
            <person name="Dong B."/>
            <person name="Zhu S."/>
            <person name="Yang J."/>
            <person name="Chen J."/>
        </authorList>
    </citation>
    <scope>NUCLEOTIDE SEQUENCE [LARGE SCALE GENOMIC DNA]</scope>
    <source>
        <strain evidence="4 5">501str8</strain>
    </source>
</reference>
<evidence type="ECO:0000313" key="5">
    <source>
        <dbReference type="Proteomes" id="UP000502928"/>
    </source>
</evidence>